<dbReference type="EMBL" id="AE016827">
    <property type="protein sequence ID" value="AAU37314.1"/>
    <property type="molecule type" value="Genomic_DNA"/>
</dbReference>
<sequence>MEKIVSLLIIPAIWVKKCGYFRRSFDFFQL</sequence>
<keyword evidence="2" id="KW-1185">Reference proteome</keyword>
<protein>
    <submittedName>
        <fullName evidence="1">Uncharacterized protein</fullName>
    </submittedName>
</protein>
<gene>
    <name evidence="1" type="ordered locus">MS0707</name>
</gene>
<name>Q65UP6_MANSM</name>
<dbReference type="AlphaFoldDB" id="Q65UP6"/>
<evidence type="ECO:0000313" key="1">
    <source>
        <dbReference type="EMBL" id="AAU37314.1"/>
    </source>
</evidence>
<evidence type="ECO:0000313" key="2">
    <source>
        <dbReference type="Proteomes" id="UP000000607"/>
    </source>
</evidence>
<dbReference type="Proteomes" id="UP000000607">
    <property type="component" value="Chromosome"/>
</dbReference>
<reference evidence="1 2" key="1">
    <citation type="journal article" date="2004" name="Nat. Biotechnol.">
        <title>The genome sequence of the capnophilic rumen bacterium Mannheimia succiniciproducens.</title>
        <authorList>
            <person name="Hong S.H."/>
            <person name="Kim J.S."/>
            <person name="Lee S.Y."/>
            <person name="In Y.H."/>
            <person name="Choi S.S."/>
            <person name="Rih J.-K."/>
            <person name="Kim C.H."/>
            <person name="Jeong H."/>
            <person name="Hur C.G."/>
            <person name="Kim J.J."/>
        </authorList>
    </citation>
    <scope>NUCLEOTIDE SEQUENCE [LARGE SCALE GENOMIC DNA]</scope>
    <source>
        <strain evidence="2">KCTC 0769BP / MBEL55E</strain>
    </source>
</reference>
<organism evidence="1 2">
    <name type="scientific">Mannheimia succiniciproducens (strain KCTC 0769BP / MBEL55E)</name>
    <dbReference type="NCBI Taxonomy" id="221988"/>
    <lineage>
        <taxon>Bacteria</taxon>
        <taxon>Pseudomonadati</taxon>
        <taxon>Pseudomonadota</taxon>
        <taxon>Gammaproteobacteria</taxon>
        <taxon>Pasteurellales</taxon>
        <taxon>Pasteurellaceae</taxon>
        <taxon>Basfia</taxon>
    </lineage>
</organism>
<dbReference type="KEGG" id="msu:MS0707"/>
<proteinExistence type="predicted"/>
<dbReference type="HOGENOM" id="CLU_3404264_0_0_6"/>
<accession>Q65UP6</accession>